<proteinExistence type="inferred from homology"/>
<keyword evidence="7" id="KW-0732">Signal</keyword>
<keyword evidence="5" id="KW-0555">Opioid peptide</keyword>
<reference evidence="9" key="1">
    <citation type="submission" date="2025-08" db="UniProtKB">
        <authorList>
            <consortium name="RefSeq"/>
        </authorList>
    </citation>
    <scope>IDENTIFICATION</scope>
    <source>
        <tissue evidence="9">Blood</tissue>
    </source>
</reference>
<dbReference type="GO" id="GO:0031628">
    <property type="term" value="F:opioid receptor binding"/>
    <property type="evidence" value="ECO:0007669"/>
    <property type="project" value="TreeGrafter"/>
</dbReference>
<dbReference type="GO" id="GO:0007600">
    <property type="term" value="P:sensory perception"/>
    <property type="evidence" value="ECO:0007669"/>
    <property type="project" value="TreeGrafter"/>
</dbReference>
<keyword evidence="8" id="KW-1185">Reference proteome</keyword>
<keyword evidence="5" id="KW-0527">Neuropeptide</keyword>
<keyword evidence="5" id="KW-0165">Cleavage on pair of basic residues</keyword>
<evidence type="ECO:0000256" key="4">
    <source>
        <dbReference type="ARBA" id="ARBA00023157"/>
    </source>
</evidence>
<dbReference type="InParanoid" id="A0A6P9C0X3"/>
<dbReference type="GO" id="GO:0043025">
    <property type="term" value="C:neuronal cell body"/>
    <property type="evidence" value="ECO:0007669"/>
    <property type="project" value="TreeGrafter"/>
</dbReference>
<evidence type="ECO:0000313" key="8">
    <source>
        <dbReference type="Proteomes" id="UP001652622"/>
    </source>
</evidence>
<dbReference type="GO" id="GO:0005576">
    <property type="term" value="C:extracellular region"/>
    <property type="evidence" value="ECO:0007669"/>
    <property type="project" value="UniProtKB-SubCell"/>
</dbReference>
<evidence type="ECO:0000256" key="5">
    <source>
        <dbReference type="RuleBase" id="RU004400"/>
    </source>
</evidence>
<dbReference type="GO" id="GO:0005886">
    <property type="term" value="C:plasma membrane"/>
    <property type="evidence" value="ECO:0007669"/>
    <property type="project" value="TreeGrafter"/>
</dbReference>
<evidence type="ECO:0000256" key="3">
    <source>
        <dbReference type="ARBA" id="ARBA00022525"/>
    </source>
</evidence>
<dbReference type="PRINTS" id="PR01028">
    <property type="entry name" value="OPIOIDPRCRSR"/>
</dbReference>
<dbReference type="Pfam" id="PF01160">
    <property type="entry name" value="Opiods_neuropep"/>
    <property type="match status" value="1"/>
</dbReference>
<dbReference type="PROSITE" id="PS01252">
    <property type="entry name" value="OPIOIDS_PRECURSOR"/>
    <property type="match status" value="1"/>
</dbReference>
<dbReference type="GO" id="GO:0043679">
    <property type="term" value="C:axon terminus"/>
    <property type="evidence" value="ECO:0007669"/>
    <property type="project" value="TreeGrafter"/>
</dbReference>
<protein>
    <submittedName>
        <fullName evidence="9">Prepronociceptin</fullName>
    </submittedName>
</protein>
<accession>A0A6P9C0X3</accession>
<evidence type="ECO:0000256" key="2">
    <source>
        <dbReference type="ARBA" id="ARBA00008543"/>
    </source>
</evidence>
<keyword evidence="3" id="KW-0964">Secreted</keyword>
<gene>
    <name evidence="9" type="primary">PNOC</name>
</gene>
<dbReference type="KEGG" id="pgut:117667691"/>
<dbReference type="InterPro" id="IPR006024">
    <property type="entry name" value="Opioid_neupept"/>
</dbReference>
<dbReference type="GeneID" id="117667691"/>
<evidence type="ECO:0000256" key="1">
    <source>
        <dbReference type="ARBA" id="ARBA00004613"/>
    </source>
</evidence>
<dbReference type="GO" id="GO:0007268">
    <property type="term" value="P:chemical synaptic transmission"/>
    <property type="evidence" value="ECO:0007669"/>
    <property type="project" value="InterPro"/>
</dbReference>
<comment type="similarity">
    <text evidence="2 5">Belongs to the opioid neuropeptide precursor family.</text>
</comment>
<dbReference type="GO" id="GO:0001515">
    <property type="term" value="F:opioid peptide activity"/>
    <property type="evidence" value="ECO:0007669"/>
    <property type="project" value="UniProtKB-KW"/>
</dbReference>
<dbReference type="OrthoDB" id="9884757at2759"/>
<dbReference type="InterPro" id="IPR002367">
    <property type="entry name" value="Nociceptin"/>
</dbReference>
<evidence type="ECO:0000256" key="6">
    <source>
        <dbReference type="SAM" id="MobiDB-lite"/>
    </source>
</evidence>
<organism evidence="8 9">
    <name type="scientific">Pantherophis guttatus</name>
    <name type="common">Corn snake</name>
    <name type="synonym">Elaphe guttata</name>
    <dbReference type="NCBI Taxonomy" id="94885"/>
    <lineage>
        <taxon>Eukaryota</taxon>
        <taxon>Metazoa</taxon>
        <taxon>Chordata</taxon>
        <taxon>Craniata</taxon>
        <taxon>Vertebrata</taxon>
        <taxon>Euteleostomi</taxon>
        <taxon>Lepidosauria</taxon>
        <taxon>Squamata</taxon>
        <taxon>Bifurcata</taxon>
        <taxon>Unidentata</taxon>
        <taxon>Episquamata</taxon>
        <taxon>Toxicofera</taxon>
        <taxon>Serpentes</taxon>
        <taxon>Colubroidea</taxon>
        <taxon>Colubridae</taxon>
        <taxon>Colubrinae</taxon>
        <taxon>Pantherophis</taxon>
    </lineage>
</organism>
<dbReference type="OMA" id="DCLNCHR"/>
<dbReference type="RefSeq" id="XP_034277142.1">
    <property type="nucleotide sequence ID" value="XM_034421251.2"/>
</dbReference>
<dbReference type="PANTHER" id="PTHR11438:SF2">
    <property type="entry name" value="PREPRONOCICEPTIN"/>
    <property type="match status" value="1"/>
</dbReference>
<dbReference type="CTD" id="5368"/>
<feature type="region of interest" description="Disordered" evidence="6">
    <location>
        <begin position="123"/>
        <end position="147"/>
    </location>
</feature>
<sequence length="230" mass="26287">MRMLLWGILSFCLLAYAHDDCRKDCLNCHRHLYSHQDDFSLLICVMECEGKLFSSATWGLCNKVISEKSSLSLDHSSLEEMKWPLEMWDGSLKGGRSNLKHHGDLTRMVDLSDGEDKQVSKLSGLIRQPKAEDDTSDGSQTPLGDLQDQLKIPKRVGDFLRGPFNYGQMEEPEVQALQKRFGGFIGVRKSARKWHNQKRFSEFLKQYLGMSPRSVEYDGLADDLKEPNEI</sequence>
<evidence type="ECO:0000313" key="9">
    <source>
        <dbReference type="RefSeq" id="XP_034277142.1"/>
    </source>
</evidence>
<dbReference type="PANTHER" id="PTHR11438">
    <property type="entry name" value="PROENKEPHALIN"/>
    <property type="match status" value="1"/>
</dbReference>
<dbReference type="GO" id="GO:0030425">
    <property type="term" value="C:dendrite"/>
    <property type="evidence" value="ECO:0007669"/>
    <property type="project" value="TreeGrafter"/>
</dbReference>
<dbReference type="PRINTS" id="PR01031">
    <property type="entry name" value="ORPHNNPRCRSR"/>
</dbReference>
<dbReference type="Proteomes" id="UP001652622">
    <property type="component" value="Unplaced"/>
</dbReference>
<evidence type="ECO:0000256" key="7">
    <source>
        <dbReference type="SAM" id="SignalP"/>
    </source>
</evidence>
<comment type="subcellular location">
    <subcellularLocation>
        <location evidence="1 5">Secreted</location>
    </subcellularLocation>
</comment>
<dbReference type="GO" id="GO:0007218">
    <property type="term" value="P:neuropeptide signaling pathway"/>
    <property type="evidence" value="ECO:0007669"/>
    <property type="project" value="UniProtKB-KW"/>
</dbReference>
<dbReference type="AlphaFoldDB" id="A0A6P9C0X3"/>
<feature type="signal peptide" evidence="7">
    <location>
        <begin position="1"/>
        <end position="17"/>
    </location>
</feature>
<feature type="chain" id="PRO_5028012322" evidence="7">
    <location>
        <begin position="18"/>
        <end position="230"/>
    </location>
</feature>
<name>A0A6P9C0X3_PANGU</name>
<keyword evidence="4" id="KW-1015">Disulfide bond</keyword>